<evidence type="ECO:0000259" key="1">
    <source>
        <dbReference type="Pfam" id="PF13643"/>
    </source>
</evidence>
<gene>
    <name evidence="2" type="ORF">Pan265_09670</name>
</gene>
<sequence length="263" mass="30195">MNDDYTDYPFGGHDFTPVSHAFDMALDQYRSDKIDRYASTCKIDYEAAKINIQKIEEWIADLFRSSHTLETPKTGSFKEILTSIMISGDSGVDDMLYARSAILQSLGMQFLETFEEAENEIFTLLNLANDTSYSRKSKRYINRVTRCYLWSLYPECIAMCRSVLDVEMQAEIPSDACEITLRNFKKWREGKRFVDLADRIKAARLTKRLPKKDFDAATRIREIGNNILHGKQLSSIDKDMALNCIKDLFAVLTALEKSRPSTS</sequence>
<name>A0A518BVW7_9BACT</name>
<keyword evidence="3" id="KW-1185">Reference proteome</keyword>
<dbReference type="AlphaFoldDB" id="A0A518BVW7"/>
<accession>A0A518BVW7</accession>
<dbReference type="Proteomes" id="UP000320386">
    <property type="component" value="Chromosome"/>
</dbReference>
<feature type="domain" description="DUF4145" evidence="1">
    <location>
        <begin position="148"/>
        <end position="243"/>
    </location>
</feature>
<dbReference type="EMBL" id="CP036280">
    <property type="protein sequence ID" value="QDU71118.1"/>
    <property type="molecule type" value="Genomic_DNA"/>
</dbReference>
<evidence type="ECO:0000313" key="2">
    <source>
        <dbReference type="EMBL" id="QDU71118.1"/>
    </source>
</evidence>
<reference evidence="2 3" key="1">
    <citation type="submission" date="2019-02" db="EMBL/GenBank/DDBJ databases">
        <title>Deep-cultivation of Planctomycetes and their phenomic and genomic characterization uncovers novel biology.</title>
        <authorList>
            <person name="Wiegand S."/>
            <person name="Jogler M."/>
            <person name="Boedeker C."/>
            <person name="Pinto D."/>
            <person name="Vollmers J."/>
            <person name="Rivas-Marin E."/>
            <person name="Kohn T."/>
            <person name="Peeters S.H."/>
            <person name="Heuer A."/>
            <person name="Rast P."/>
            <person name="Oberbeckmann S."/>
            <person name="Bunk B."/>
            <person name="Jeske O."/>
            <person name="Meyerdierks A."/>
            <person name="Storesund J.E."/>
            <person name="Kallscheuer N."/>
            <person name="Luecker S."/>
            <person name="Lage O.M."/>
            <person name="Pohl T."/>
            <person name="Merkel B.J."/>
            <person name="Hornburger P."/>
            <person name="Mueller R.-W."/>
            <person name="Bruemmer F."/>
            <person name="Labrenz M."/>
            <person name="Spormann A.M."/>
            <person name="Op den Camp H."/>
            <person name="Overmann J."/>
            <person name="Amann R."/>
            <person name="Jetten M.S.M."/>
            <person name="Mascher T."/>
            <person name="Medema M.H."/>
            <person name="Devos D.P."/>
            <person name="Kaster A.-K."/>
            <person name="Ovreas L."/>
            <person name="Rohde M."/>
            <person name="Galperin M.Y."/>
            <person name="Jogler C."/>
        </authorList>
    </citation>
    <scope>NUCLEOTIDE SEQUENCE [LARGE SCALE GENOMIC DNA]</scope>
    <source>
        <strain evidence="2 3">Pan265</strain>
    </source>
</reference>
<dbReference type="Pfam" id="PF13643">
    <property type="entry name" value="DUF4145"/>
    <property type="match status" value="1"/>
</dbReference>
<dbReference type="RefSeq" id="WP_145445254.1">
    <property type="nucleotide sequence ID" value="NZ_CP036280.1"/>
</dbReference>
<dbReference type="KEGG" id="mcad:Pan265_09670"/>
<organism evidence="2 3">
    <name type="scientific">Mucisphaera calidilacus</name>
    <dbReference type="NCBI Taxonomy" id="2527982"/>
    <lineage>
        <taxon>Bacteria</taxon>
        <taxon>Pseudomonadati</taxon>
        <taxon>Planctomycetota</taxon>
        <taxon>Phycisphaerae</taxon>
        <taxon>Phycisphaerales</taxon>
        <taxon>Phycisphaeraceae</taxon>
        <taxon>Mucisphaera</taxon>
    </lineage>
</organism>
<protein>
    <recommendedName>
        <fullName evidence="1">DUF4145 domain-containing protein</fullName>
    </recommendedName>
</protein>
<dbReference type="InterPro" id="IPR025285">
    <property type="entry name" value="DUF4145"/>
</dbReference>
<evidence type="ECO:0000313" key="3">
    <source>
        <dbReference type="Proteomes" id="UP000320386"/>
    </source>
</evidence>
<proteinExistence type="predicted"/>